<dbReference type="Proteomes" id="UP000215914">
    <property type="component" value="Chromosome 13"/>
</dbReference>
<dbReference type="InParanoid" id="A0A251SPF5"/>
<dbReference type="GO" id="GO:0061630">
    <property type="term" value="F:ubiquitin protein ligase activity"/>
    <property type="evidence" value="ECO:0000318"/>
    <property type="project" value="GO_Central"/>
</dbReference>
<dbReference type="GO" id="GO:0097602">
    <property type="term" value="F:cullin family protein binding"/>
    <property type="evidence" value="ECO:0000318"/>
    <property type="project" value="GO_Central"/>
</dbReference>
<accession>A0A251SPF5</accession>
<feature type="compositionally biased region" description="Low complexity" evidence="1">
    <location>
        <begin position="13"/>
        <end position="23"/>
    </location>
</feature>
<feature type="region of interest" description="Disordered" evidence="1">
    <location>
        <begin position="1"/>
        <end position="27"/>
    </location>
</feature>
<dbReference type="GO" id="GO:0016567">
    <property type="term" value="P:protein ubiquitination"/>
    <property type="evidence" value="ECO:0000318"/>
    <property type="project" value="GO_Central"/>
</dbReference>
<evidence type="ECO:0000313" key="3">
    <source>
        <dbReference type="Proteomes" id="UP000215914"/>
    </source>
</evidence>
<dbReference type="EMBL" id="CM007902">
    <property type="protein sequence ID" value="OTG00624.1"/>
    <property type="molecule type" value="Genomic_DNA"/>
</dbReference>
<dbReference type="GO" id="GO:0006511">
    <property type="term" value="P:ubiquitin-dependent protein catabolic process"/>
    <property type="evidence" value="ECO:0000318"/>
    <property type="project" value="GO_Central"/>
</dbReference>
<gene>
    <name evidence="2" type="ORF">HannXRQ_Chr13g0393141</name>
</gene>
<evidence type="ECO:0000256" key="1">
    <source>
        <dbReference type="SAM" id="MobiDB-lite"/>
    </source>
</evidence>
<proteinExistence type="predicted"/>
<keyword evidence="3" id="KW-1185">Reference proteome</keyword>
<name>A0A251SPF5_HELAN</name>
<dbReference type="GO" id="GO:0031461">
    <property type="term" value="C:cullin-RING ubiquitin ligase complex"/>
    <property type="evidence" value="ECO:0000318"/>
    <property type="project" value="GO_Central"/>
</dbReference>
<evidence type="ECO:0000313" key="2">
    <source>
        <dbReference type="EMBL" id="OTG00624.1"/>
    </source>
</evidence>
<dbReference type="STRING" id="4232.A0A251SPF5"/>
<dbReference type="GO" id="GO:0005634">
    <property type="term" value="C:nucleus"/>
    <property type="evidence" value="ECO:0000318"/>
    <property type="project" value="GO_Central"/>
</dbReference>
<organism evidence="2 3">
    <name type="scientific">Helianthus annuus</name>
    <name type="common">Common sunflower</name>
    <dbReference type="NCBI Taxonomy" id="4232"/>
    <lineage>
        <taxon>Eukaryota</taxon>
        <taxon>Viridiplantae</taxon>
        <taxon>Streptophyta</taxon>
        <taxon>Embryophyta</taxon>
        <taxon>Tracheophyta</taxon>
        <taxon>Spermatophyta</taxon>
        <taxon>Magnoliopsida</taxon>
        <taxon>eudicotyledons</taxon>
        <taxon>Gunneridae</taxon>
        <taxon>Pentapetalae</taxon>
        <taxon>asterids</taxon>
        <taxon>campanulids</taxon>
        <taxon>Asterales</taxon>
        <taxon>Asteraceae</taxon>
        <taxon>Asteroideae</taxon>
        <taxon>Heliantheae alliance</taxon>
        <taxon>Heliantheae</taxon>
        <taxon>Helianthus</taxon>
    </lineage>
</organism>
<dbReference type="AlphaFoldDB" id="A0A251SPF5"/>
<sequence>MDSDVAMVPAGDSTSLPGPSSSSKKPKRLEIKKWNAVALWAWEITSWIYVLNVKLIRLALPAKSVLLLGVAGEEPNPCWWKGPREVFKSVVVAAMES</sequence>
<reference evidence="3" key="1">
    <citation type="journal article" date="2017" name="Nature">
        <title>The sunflower genome provides insights into oil metabolism, flowering and Asterid evolution.</title>
        <authorList>
            <person name="Badouin H."/>
            <person name="Gouzy J."/>
            <person name="Grassa C.J."/>
            <person name="Murat F."/>
            <person name="Staton S.E."/>
            <person name="Cottret L."/>
            <person name="Lelandais-Briere C."/>
            <person name="Owens G.L."/>
            <person name="Carrere S."/>
            <person name="Mayjonade B."/>
            <person name="Legrand L."/>
            <person name="Gill N."/>
            <person name="Kane N.C."/>
            <person name="Bowers J.E."/>
            <person name="Hubner S."/>
            <person name="Bellec A."/>
            <person name="Berard A."/>
            <person name="Berges H."/>
            <person name="Blanchet N."/>
            <person name="Boniface M.C."/>
            <person name="Brunel D."/>
            <person name="Catrice O."/>
            <person name="Chaidir N."/>
            <person name="Claudel C."/>
            <person name="Donnadieu C."/>
            <person name="Faraut T."/>
            <person name="Fievet G."/>
            <person name="Helmstetter N."/>
            <person name="King M."/>
            <person name="Knapp S.J."/>
            <person name="Lai Z."/>
            <person name="Le Paslier M.C."/>
            <person name="Lippi Y."/>
            <person name="Lorenzon L."/>
            <person name="Mandel J.R."/>
            <person name="Marage G."/>
            <person name="Marchand G."/>
            <person name="Marquand E."/>
            <person name="Bret-Mestries E."/>
            <person name="Morien E."/>
            <person name="Nambeesan S."/>
            <person name="Nguyen T."/>
            <person name="Pegot-Espagnet P."/>
            <person name="Pouilly N."/>
            <person name="Raftis F."/>
            <person name="Sallet E."/>
            <person name="Schiex T."/>
            <person name="Thomas J."/>
            <person name="Vandecasteele C."/>
            <person name="Vares D."/>
            <person name="Vear F."/>
            <person name="Vautrin S."/>
            <person name="Crespi M."/>
            <person name="Mangin B."/>
            <person name="Burke J.M."/>
            <person name="Salse J."/>
            <person name="Munos S."/>
            <person name="Vincourt P."/>
            <person name="Rieseberg L.H."/>
            <person name="Langlade N.B."/>
        </authorList>
    </citation>
    <scope>NUCLEOTIDE SEQUENCE [LARGE SCALE GENOMIC DNA]</scope>
    <source>
        <strain evidence="3">cv. SF193</strain>
    </source>
</reference>
<protein>
    <submittedName>
        <fullName evidence="2">Uncharacterized protein</fullName>
    </submittedName>
</protein>